<accession>A0A7D5TNW9</accession>
<dbReference type="RefSeq" id="WP_179911595.1">
    <property type="nucleotide sequence ID" value="NZ_CP058910.1"/>
</dbReference>
<proteinExistence type="predicted"/>
<evidence type="ECO:0000313" key="1">
    <source>
        <dbReference type="EMBL" id="QLH77674.1"/>
    </source>
</evidence>
<sequence length="56" mass="6142">MPECPNCGERMSHNDETTKLTEYVCARCHRTEIVRKPAYRVTAGETAAAGAVADDD</sequence>
<dbReference type="EMBL" id="CP058910">
    <property type="protein sequence ID" value="QLH77674.1"/>
    <property type="molecule type" value="Genomic_DNA"/>
</dbReference>
<dbReference type="OrthoDB" id="233959at2157"/>
<keyword evidence="2" id="KW-1185">Reference proteome</keyword>
<dbReference type="AlphaFoldDB" id="A0A7D5TNW9"/>
<organism evidence="1 2">
    <name type="scientific">Halosimplex rubrum</name>
    <dbReference type="NCBI Taxonomy" id="869889"/>
    <lineage>
        <taxon>Archaea</taxon>
        <taxon>Methanobacteriati</taxon>
        <taxon>Methanobacteriota</taxon>
        <taxon>Stenosarchaea group</taxon>
        <taxon>Halobacteria</taxon>
        <taxon>Halobacteriales</taxon>
        <taxon>Haloarculaceae</taxon>
        <taxon>Halosimplex</taxon>
    </lineage>
</organism>
<evidence type="ECO:0000313" key="2">
    <source>
        <dbReference type="Proteomes" id="UP000509667"/>
    </source>
</evidence>
<gene>
    <name evidence="1" type="ORF">HZS55_10335</name>
</gene>
<dbReference type="Proteomes" id="UP000509667">
    <property type="component" value="Chromosome"/>
</dbReference>
<reference evidence="1 2" key="1">
    <citation type="submission" date="2020-07" db="EMBL/GenBank/DDBJ databases">
        <title>Halosimplex pelagicum sp. nov. and Halosimplex rubrum sp. nov., isolated from salted brown alga Laminaria, and emended description of the genus Halosimplex.</title>
        <authorList>
            <person name="Cui H."/>
        </authorList>
    </citation>
    <scope>NUCLEOTIDE SEQUENCE [LARGE SCALE GENOMIC DNA]</scope>
    <source>
        <strain evidence="1 2">R27</strain>
    </source>
</reference>
<dbReference type="GeneID" id="56078264"/>
<protein>
    <submittedName>
        <fullName evidence="1">Uncharacterized protein</fullName>
    </submittedName>
</protein>
<name>A0A7D5TNW9_9EURY</name>
<dbReference type="KEGG" id="hrr:HZS55_10335"/>